<keyword evidence="1" id="KW-0812">Transmembrane</keyword>
<name>A0ABQ6N4C8_9STRA</name>
<reference evidence="2 3" key="1">
    <citation type="journal article" date="2023" name="Commun. Biol.">
        <title>Genome analysis of Parmales, the sister group of diatoms, reveals the evolutionary specialization of diatoms from phago-mixotrophs to photoautotrophs.</title>
        <authorList>
            <person name="Ban H."/>
            <person name="Sato S."/>
            <person name="Yoshikawa S."/>
            <person name="Yamada K."/>
            <person name="Nakamura Y."/>
            <person name="Ichinomiya M."/>
            <person name="Sato N."/>
            <person name="Blanc-Mathieu R."/>
            <person name="Endo H."/>
            <person name="Kuwata A."/>
            <person name="Ogata H."/>
        </authorList>
    </citation>
    <scope>NUCLEOTIDE SEQUENCE [LARGE SCALE GENOMIC DNA]</scope>
</reference>
<dbReference type="EMBL" id="BRYB01000935">
    <property type="protein sequence ID" value="GMI40445.1"/>
    <property type="molecule type" value="Genomic_DNA"/>
</dbReference>
<dbReference type="Proteomes" id="UP001165060">
    <property type="component" value="Unassembled WGS sequence"/>
</dbReference>
<comment type="caution">
    <text evidence="2">The sequence shown here is derived from an EMBL/GenBank/DDBJ whole genome shotgun (WGS) entry which is preliminary data.</text>
</comment>
<feature type="transmembrane region" description="Helical" evidence="1">
    <location>
        <begin position="20"/>
        <end position="43"/>
    </location>
</feature>
<feature type="transmembrane region" description="Helical" evidence="1">
    <location>
        <begin position="64"/>
        <end position="91"/>
    </location>
</feature>
<accession>A0ABQ6N4C8</accession>
<keyword evidence="3" id="KW-1185">Reference proteome</keyword>
<gene>
    <name evidence="2" type="ORF">TeGR_g9083</name>
</gene>
<proteinExistence type="predicted"/>
<protein>
    <submittedName>
        <fullName evidence="2">Uncharacterized protein</fullName>
    </submittedName>
</protein>
<evidence type="ECO:0000313" key="2">
    <source>
        <dbReference type="EMBL" id="GMI40445.1"/>
    </source>
</evidence>
<evidence type="ECO:0000313" key="3">
    <source>
        <dbReference type="Proteomes" id="UP001165060"/>
    </source>
</evidence>
<keyword evidence="1" id="KW-0472">Membrane</keyword>
<evidence type="ECO:0000256" key="1">
    <source>
        <dbReference type="SAM" id="Phobius"/>
    </source>
</evidence>
<feature type="transmembrane region" description="Helical" evidence="1">
    <location>
        <begin position="103"/>
        <end position="121"/>
    </location>
</feature>
<sequence>MAPGKSTAFTSTMAKLSLPFAVSCLAASKFSSPLFPSLPILFIGRRMLHKDPTSARDCTLAGRVVKLVAFGASWTAAAVSVGALLTSPFVLYKSLTSDAKVSWVSSWHALFIYTPFVIMTARPSRDHTYSGFSRWLFHLQFDLPLTTCAFLMREALNLRLLGPFATILDDDM</sequence>
<organism evidence="2 3">
    <name type="scientific">Tetraparma gracilis</name>
    <dbReference type="NCBI Taxonomy" id="2962635"/>
    <lineage>
        <taxon>Eukaryota</taxon>
        <taxon>Sar</taxon>
        <taxon>Stramenopiles</taxon>
        <taxon>Ochrophyta</taxon>
        <taxon>Bolidophyceae</taxon>
        <taxon>Parmales</taxon>
        <taxon>Triparmaceae</taxon>
        <taxon>Tetraparma</taxon>
    </lineage>
</organism>
<keyword evidence="1" id="KW-1133">Transmembrane helix</keyword>